<evidence type="ECO:0000259" key="2">
    <source>
        <dbReference type="Pfam" id="PF12358"/>
    </source>
</evidence>
<evidence type="ECO:0000256" key="1">
    <source>
        <dbReference type="SAM" id="Phobius"/>
    </source>
</evidence>
<dbReference type="InterPro" id="IPR022104">
    <property type="entry name" value="DUF3644"/>
</dbReference>
<evidence type="ECO:0000313" key="4">
    <source>
        <dbReference type="Proteomes" id="UP000095419"/>
    </source>
</evidence>
<dbReference type="Proteomes" id="UP000095419">
    <property type="component" value="Unassembled WGS sequence"/>
</dbReference>
<accession>A0A174JAM4</accession>
<keyword evidence="1" id="KW-0472">Membrane</keyword>
<feature type="domain" description="DUF3644" evidence="2">
    <location>
        <begin position="11"/>
        <end position="188"/>
    </location>
</feature>
<gene>
    <name evidence="3" type="ORF">ERS417307_02786</name>
</gene>
<keyword evidence="1" id="KW-1133">Transmembrane helix</keyword>
<name>A0A174JAM4_BACUN</name>
<reference evidence="3 4" key="1">
    <citation type="submission" date="2015-09" db="EMBL/GenBank/DDBJ databases">
        <authorList>
            <consortium name="Pathogen Informatics"/>
        </authorList>
    </citation>
    <scope>NUCLEOTIDE SEQUENCE [LARGE SCALE GENOMIC DNA]</scope>
    <source>
        <strain evidence="3 4">2789STDY5608791</strain>
    </source>
</reference>
<evidence type="ECO:0000313" key="3">
    <source>
        <dbReference type="EMBL" id="CUO94668.1"/>
    </source>
</evidence>
<dbReference type="AlphaFoldDB" id="A0A174JAM4"/>
<keyword evidence="1" id="KW-0812">Transmembrane</keyword>
<sequence>MKGLPLQVKSCLDKALDSALLAVETYNKPAVKFKSGGYIVLMCIAWTSLLHGIFLRKKIKPIYKEKNGRYKKVNGEIQYWELKTCVAKYFVDSNNPIRKNLEFFIPLRNKIEHKFLPELDSNIFAECESLLLNFDKIVEAEFGHKYCLRESLSFALQLFPSSETLSMATKANKDYDSIVSFINQYRSSITTDVLNSGEYAFKAFLIQVANHKSKDALPIQFFSFDKMTDEEKKKVERIAALIKEKHIPVANDDKIKPGTVVEMVQRALGNKSIVKGKKRVDKFNMDTHTRCWKKYKIRPETGSSHPERTNTKYCVYDSMNKNYGYTQAWVDFLIEQMNKDEEYNSLFE</sequence>
<feature type="transmembrane region" description="Helical" evidence="1">
    <location>
        <begin position="36"/>
        <end position="55"/>
    </location>
</feature>
<proteinExistence type="predicted"/>
<dbReference type="RefSeq" id="WP_057088954.1">
    <property type="nucleotide sequence ID" value="NZ_CYZF01000008.1"/>
</dbReference>
<organism evidence="3 4">
    <name type="scientific">Bacteroides uniformis</name>
    <dbReference type="NCBI Taxonomy" id="820"/>
    <lineage>
        <taxon>Bacteria</taxon>
        <taxon>Pseudomonadati</taxon>
        <taxon>Bacteroidota</taxon>
        <taxon>Bacteroidia</taxon>
        <taxon>Bacteroidales</taxon>
        <taxon>Bacteroidaceae</taxon>
        <taxon>Bacteroides</taxon>
    </lineage>
</organism>
<dbReference type="EMBL" id="CYZF01000008">
    <property type="protein sequence ID" value="CUO94668.1"/>
    <property type="molecule type" value="Genomic_DNA"/>
</dbReference>
<protein>
    <submittedName>
        <fullName evidence="3">Protein of uncharacterized function (DUF3644)</fullName>
    </submittedName>
</protein>
<dbReference type="Pfam" id="PF12358">
    <property type="entry name" value="DUF3644"/>
    <property type="match status" value="1"/>
</dbReference>